<evidence type="ECO:0000256" key="11">
    <source>
        <dbReference type="ARBA" id="ARBA00038887"/>
    </source>
</evidence>
<dbReference type="STRING" id="180163.SAMN02745174_00868"/>
<keyword evidence="6 13" id="KW-0418">Kinase</keyword>
<dbReference type="EC" id="2.7.1.4" evidence="11"/>
<dbReference type="Pfam" id="PF00480">
    <property type="entry name" value="ROK"/>
    <property type="match status" value="1"/>
</dbReference>
<comment type="cofactor">
    <cofactor evidence="1">
        <name>Mg(2+)</name>
        <dbReference type="ChEBI" id="CHEBI:18420"/>
    </cofactor>
</comment>
<dbReference type="PROSITE" id="PS01125">
    <property type="entry name" value="ROK"/>
    <property type="match status" value="1"/>
</dbReference>
<keyword evidence="3" id="KW-0808">Transferase</keyword>
<dbReference type="GO" id="GO:0046872">
    <property type="term" value="F:metal ion binding"/>
    <property type="evidence" value="ECO:0007669"/>
    <property type="project" value="UniProtKB-KW"/>
</dbReference>
<dbReference type="Gene3D" id="3.30.420.40">
    <property type="match status" value="2"/>
</dbReference>
<comment type="similarity">
    <text evidence="2">Belongs to the ROK (NagC/XylR) family.</text>
</comment>
<dbReference type="RefSeq" id="WP_078693398.1">
    <property type="nucleotide sequence ID" value="NZ_FUWX01000006.1"/>
</dbReference>
<evidence type="ECO:0000256" key="9">
    <source>
        <dbReference type="ARBA" id="ARBA00022842"/>
    </source>
</evidence>
<evidence type="ECO:0000256" key="6">
    <source>
        <dbReference type="ARBA" id="ARBA00022777"/>
    </source>
</evidence>
<keyword evidence="8" id="KW-0067">ATP-binding</keyword>
<dbReference type="GO" id="GO:0008865">
    <property type="term" value="F:fructokinase activity"/>
    <property type="evidence" value="ECO:0007669"/>
    <property type="project" value="UniProtKB-EC"/>
</dbReference>
<organism evidence="13 14">
    <name type="scientific">Cetobacterium ceti</name>
    <dbReference type="NCBI Taxonomy" id="180163"/>
    <lineage>
        <taxon>Bacteria</taxon>
        <taxon>Fusobacteriati</taxon>
        <taxon>Fusobacteriota</taxon>
        <taxon>Fusobacteriia</taxon>
        <taxon>Fusobacteriales</taxon>
        <taxon>Fusobacteriaceae</taxon>
        <taxon>Cetobacterium</taxon>
    </lineage>
</organism>
<evidence type="ECO:0000256" key="12">
    <source>
        <dbReference type="ARBA" id="ARBA00048451"/>
    </source>
</evidence>
<evidence type="ECO:0000256" key="1">
    <source>
        <dbReference type="ARBA" id="ARBA00001946"/>
    </source>
</evidence>
<dbReference type="CDD" id="cd24067">
    <property type="entry name" value="ASKHA_NBD_ROK_BsFRK-like"/>
    <property type="match status" value="1"/>
</dbReference>
<evidence type="ECO:0000256" key="10">
    <source>
        <dbReference type="ARBA" id="ARBA00023277"/>
    </source>
</evidence>
<evidence type="ECO:0000256" key="5">
    <source>
        <dbReference type="ARBA" id="ARBA00022741"/>
    </source>
</evidence>
<dbReference type="FunFam" id="3.30.420.40:FF:000136">
    <property type="entry name" value="Putative fructokinase"/>
    <property type="match status" value="1"/>
</dbReference>
<dbReference type="SUPFAM" id="SSF53067">
    <property type="entry name" value="Actin-like ATPase domain"/>
    <property type="match status" value="1"/>
</dbReference>
<dbReference type="InterPro" id="IPR000600">
    <property type="entry name" value="ROK"/>
</dbReference>
<accession>A0A1T4LID1</accession>
<keyword evidence="7" id="KW-0862">Zinc</keyword>
<protein>
    <recommendedName>
        <fullName evidence="11">fructokinase</fullName>
        <ecNumber evidence="11">2.7.1.4</ecNumber>
    </recommendedName>
</protein>
<keyword evidence="14" id="KW-1185">Reference proteome</keyword>
<evidence type="ECO:0000256" key="7">
    <source>
        <dbReference type="ARBA" id="ARBA00022833"/>
    </source>
</evidence>
<keyword evidence="4" id="KW-0479">Metal-binding</keyword>
<dbReference type="EMBL" id="FUWX01000006">
    <property type="protein sequence ID" value="SJZ54493.1"/>
    <property type="molecule type" value="Genomic_DNA"/>
</dbReference>
<dbReference type="PANTHER" id="PTHR42742:SF3">
    <property type="entry name" value="FRUCTOKINASE"/>
    <property type="match status" value="1"/>
</dbReference>
<gene>
    <name evidence="13" type="ORF">SAMN02745174_00868</name>
</gene>
<keyword evidence="9" id="KW-0460">Magnesium</keyword>
<dbReference type="FunFam" id="3.30.420.40:FF:000153">
    <property type="entry name" value="Putative fructokinase"/>
    <property type="match status" value="1"/>
</dbReference>
<keyword evidence="5" id="KW-0547">Nucleotide-binding</keyword>
<reference evidence="13 14" key="1">
    <citation type="submission" date="2017-02" db="EMBL/GenBank/DDBJ databases">
        <authorList>
            <person name="Peterson S.W."/>
        </authorList>
    </citation>
    <scope>NUCLEOTIDE SEQUENCE [LARGE SCALE GENOMIC DNA]</scope>
    <source>
        <strain evidence="13 14">ATCC 700028</strain>
    </source>
</reference>
<dbReference type="OrthoDB" id="9783435at2"/>
<evidence type="ECO:0000256" key="4">
    <source>
        <dbReference type="ARBA" id="ARBA00022723"/>
    </source>
</evidence>
<proteinExistence type="inferred from homology"/>
<evidence type="ECO:0000313" key="13">
    <source>
        <dbReference type="EMBL" id="SJZ54493.1"/>
    </source>
</evidence>
<dbReference type="InterPro" id="IPR051804">
    <property type="entry name" value="Carb_Metab_Reg_Kinase/Isom"/>
</dbReference>
<keyword evidence="10" id="KW-0119">Carbohydrate metabolism</keyword>
<dbReference type="AlphaFoldDB" id="A0A1T4LID1"/>
<comment type="catalytic activity">
    <reaction evidence="12">
        <text>D-fructose + ATP = D-fructose 6-phosphate + ADP + H(+)</text>
        <dbReference type="Rhea" id="RHEA:16125"/>
        <dbReference type="ChEBI" id="CHEBI:15378"/>
        <dbReference type="ChEBI" id="CHEBI:30616"/>
        <dbReference type="ChEBI" id="CHEBI:37721"/>
        <dbReference type="ChEBI" id="CHEBI:61527"/>
        <dbReference type="ChEBI" id="CHEBI:456216"/>
        <dbReference type="EC" id="2.7.1.4"/>
    </reaction>
</comment>
<evidence type="ECO:0000256" key="3">
    <source>
        <dbReference type="ARBA" id="ARBA00022679"/>
    </source>
</evidence>
<name>A0A1T4LID1_9FUSO</name>
<dbReference type="InterPro" id="IPR049874">
    <property type="entry name" value="ROK_cs"/>
</dbReference>
<evidence type="ECO:0000256" key="2">
    <source>
        <dbReference type="ARBA" id="ARBA00006479"/>
    </source>
</evidence>
<evidence type="ECO:0000256" key="8">
    <source>
        <dbReference type="ARBA" id="ARBA00022840"/>
    </source>
</evidence>
<dbReference type="Proteomes" id="UP000191153">
    <property type="component" value="Unassembled WGS sequence"/>
</dbReference>
<dbReference type="PANTHER" id="PTHR42742">
    <property type="entry name" value="TRANSCRIPTIONAL REPRESSOR MPRA"/>
    <property type="match status" value="1"/>
</dbReference>
<sequence>MKIGAIEAGGTKFVCGIVNEKGELLDRISFPTETPEITMSKVISYFTNKNIERLGVGSFGPIDPNKNSKTYGYITSTPKLLWRNYNIIGHLKKYFDIPIFFDTDVNGAALGEAIWGAAKGLDSCVYITVGTGIGGGILVEGKLVHGMLHPELGHILVTPHETDKYKGKCPYHKNCLEGMAAGPAIEERWGIKAYTLPENHPAWELEAYYLAQGLMNFILTVSPKKIILGGGVMKQKQLFPLIRKYLQNLLGNYITTKEILENIDEYIVYPELGDNAGILGCAALALQN</sequence>
<evidence type="ECO:0000313" key="14">
    <source>
        <dbReference type="Proteomes" id="UP000191153"/>
    </source>
</evidence>
<dbReference type="GO" id="GO:0005524">
    <property type="term" value="F:ATP binding"/>
    <property type="evidence" value="ECO:0007669"/>
    <property type="project" value="UniProtKB-KW"/>
</dbReference>
<dbReference type="InterPro" id="IPR043129">
    <property type="entry name" value="ATPase_NBD"/>
</dbReference>